<evidence type="ECO:0000256" key="1">
    <source>
        <dbReference type="ARBA" id="ARBA00022553"/>
    </source>
</evidence>
<dbReference type="Gene3D" id="1.20.900.10">
    <property type="entry name" value="Dbl homology (DH) domain"/>
    <property type="match status" value="1"/>
</dbReference>
<dbReference type="InParanoid" id="A0A162PMK0"/>
<keyword evidence="8" id="KW-1185">Reference proteome</keyword>
<dbReference type="Gene3D" id="2.30.29.30">
    <property type="entry name" value="Pleckstrin-homology domain (PH domain)/Phosphotyrosine-binding domain (PTB)"/>
    <property type="match status" value="1"/>
</dbReference>
<evidence type="ECO:0000259" key="5">
    <source>
        <dbReference type="PROSITE" id="PS50010"/>
    </source>
</evidence>
<dbReference type="InterPro" id="IPR001180">
    <property type="entry name" value="CNH_dom"/>
</dbReference>
<dbReference type="Pfam" id="PF00621">
    <property type="entry name" value="RhoGEF"/>
    <property type="match status" value="1"/>
</dbReference>
<keyword evidence="4" id="KW-1133">Transmembrane helix</keyword>
<dbReference type="PANTHER" id="PTHR46572:SF1">
    <property type="entry name" value="RHO1 GUANINE NUCLEOTIDE EXCHANGE FACTOR TUS1"/>
    <property type="match status" value="1"/>
</dbReference>
<evidence type="ECO:0000256" key="4">
    <source>
        <dbReference type="SAM" id="Phobius"/>
    </source>
</evidence>
<name>A0A162PMK0_PHYB8</name>
<evidence type="ECO:0000256" key="2">
    <source>
        <dbReference type="ARBA" id="ARBA00022658"/>
    </source>
</evidence>
<protein>
    <recommendedName>
        <fullName evidence="9">DH domain-containing protein</fullName>
    </recommendedName>
</protein>
<dbReference type="STRING" id="763407.A0A162PMK0"/>
<dbReference type="InterPro" id="IPR000219">
    <property type="entry name" value="DH_dom"/>
</dbReference>
<feature type="domain" description="CNH" evidence="6">
    <location>
        <begin position="902"/>
        <end position="1212"/>
    </location>
</feature>
<feature type="compositionally biased region" description="Low complexity" evidence="3">
    <location>
        <begin position="44"/>
        <end position="71"/>
    </location>
</feature>
<dbReference type="SUPFAM" id="SSF48065">
    <property type="entry name" value="DBL homology domain (DH-domain)"/>
    <property type="match status" value="1"/>
</dbReference>
<dbReference type="SUPFAM" id="SSF50729">
    <property type="entry name" value="PH domain-like"/>
    <property type="match status" value="1"/>
</dbReference>
<feature type="compositionally biased region" description="Polar residues" evidence="3">
    <location>
        <begin position="24"/>
        <end position="33"/>
    </location>
</feature>
<dbReference type="SMART" id="SM00036">
    <property type="entry name" value="CNH"/>
    <property type="match status" value="1"/>
</dbReference>
<dbReference type="GO" id="GO:0005085">
    <property type="term" value="F:guanyl-nucleotide exchange factor activity"/>
    <property type="evidence" value="ECO:0007669"/>
    <property type="project" value="UniProtKB-KW"/>
</dbReference>
<feature type="transmembrane region" description="Helical" evidence="4">
    <location>
        <begin position="1648"/>
        <end position="1669"/>
    </location>
</feature>
<proteinExistence type="predicted"/>
<dbReference type="Proteomes" id="UP000077315">
    <property type="component" value="Unassembled WGS sequence"/>
</dbReference>
<dbReference type="InterPro" id="IPR011993">
    <property type="entry name" value="PH-like_dom_sf"/>
</dbReference>
<dbReference type="PANTHER" id="PTHR46572">
    <property type="entry name" value="RHO1 GDP-GTP EXCHANGE PROTEIN 1-RELATED"/>
    <property type="match status" value="1"/>
</dbReference>
<dbReference type="EMBL" id="KV440979">
    <property type="protein sequence ID" value="OAD74287.1"/>
    <property type="molecule type" value="Genomic_DNA"/>
</dbReference>
<keyword evidence="1" id="KW-0597">Phosphoprotein</keyword>
<feature type="region of interest" description="Disordered" evidence="3">
    <location>
        <begin position="1"/>
        <end position="127"/>
    </location>
</feature>
<feature type="domain" description="DH" evidence="5">
    <location>
        <begin position="524"/>
        <end position="714"/>
    </location>
</feature>
<evidence type="ECO:0000313" key="8">
    <source>
        <dbReference type="Proteomes" id="UP000077315"/>
    </source>
</evidence>
<dbReference type="Pfam" id="PF00780">
    <property type="entry name" value="CNH"/>
    <property type="match status" value="1"/>
</dbReference>
<dbReference type="GeneID" id="29004459"/>
<dbReference type="Pfam" id="PF15405">
    <property type="entry name" value="PH_5"/>
    <property type="match status" value="1"/>
</dbReference>
<dbReference type="InterPro" id="IPR052233">
    <property type="entry name" value="Rho-type_GEFs"/>
</dbReference>
<sequence>MANHSSYSGLPHGYSFSDPPQQPPVQNRTSYLGEQQYGYSFVDPPQQQQPSSGPSIPSHHHYYSGQQHGYPPVDNHGPRYPPSGNQGYPPPGNQHHESSQQASSSFRMPSPNPYRVSSPPGHLSQVYPPVDYQVYENQQSDIYPPQQNYNQAMPLYPAPGYSRPVTNDFNGYNSYHRGETNNSYPNTITDQHSSYRSSYVSHRPVIPSTIERPKYSTEDENNDLGFIPVSPDSSDDEEYVSQQPPVQNKENYTRAPTQLTHAQELANAITEQLARQTLDNNNPVLYPGARQSSLSVSENKPGPLVHEQDITPTPQKPDYSLLSVLAQQFLSLIHNLENVRELFCVSEYPESFTGQEAVKAIYSILDKHVPEEYCVKVATALMRGTPSLFKPVPYCQKSVMTNSVYNSPDEVYTFDEDARPNDLPIGVYTNLTKCYVYDCLPDQGGCYAPRCPNKPVSVAKKLFVSPIRFVDSGNHLQLSTSLSRQSSIKYPQEDDSNATSYPHSAWAARVPKELLESLSSRERARQEAINELIYSEEQYRDDLDILHDVYASPLLNSGILDKDKRIAFVKDVFNNYQDLRDVSAALFKDLRELQRRYDQKCVPMVGDVVTQHIGFFENAFLPYLPNVAMAEYLVSIEKNTNAEFQRFLEEASKGPQMRRLPLRHFLMNPVTRLQRYPLLIDAIIKKTDEDHEDYAFLVHCRQVIAKYAKQADALTEGTKQKLEIRKINDCLIYKQGEQIDLALLDPQRKLLYRGDLKRRNNGIEVTEKSDIHAFIFDHVLLLTKQRKTSVGEEFRVWKRPIPLQMLFVQGSGDMAGITGMAGITSTNAGQTTALMFYHLGQRGGIYNFFCNRMEDKINLINSIEKAKAELKKKQGEDNVFELKTLDDSSFRYLTSGNSSGGQGKINCSIPFVSIDGEEKVAIGTETGVSFKSLSTNIIRTVIVCGNVTELDLLEKHHILLVLTEKTLKAYPIDALDSPNNTKPPEKLCCEINQGVGFVQTGHCNNKDLMLYMRRKNNQSLFSVMEPIADLRDPKNAKLMPQRSGLFSQKSPQLWFKKYKDFYVGAEASHVHFLKHKINVVCVRGFEIIDPENLNMERSIPDSDDPQFNFIQRHTEPLVPLAMYRVQTKFLLCYSKFAFYVNNRGGSLANRGAGRTPLLCEWEGNPDHIVYQHPYIIAFDKQFIEVRHFETGELVQIIPGDNIRLTYYNNSGEAAIIHGCMNNCNKPHRLHVVFSLDKVSEQFIILGALMATQVNAQDAGFDTSINRFGSTSRVVNETANMFSVEYHNWYKVVTNNVKNEKYALVCCGQSSASLTGFDAVINIPVTSVGVDRENTVLSYMELLNVTGSAVFITANSNVTSPCYSNVPNSLPLVDNVDIIIGNKASSSHPNSTRYVEFSPNADVLSPLQRASWIVYLGFFFNKEFEASTVLGNIATLYECHASNLANPPSRPTVAPTVYDAGSRTWGFNRNAFYETLLHDAGGSIKYINSAQNAVGLNTLEFEHYIHEADYVIDNTPMETLGDSPYDKWVDLGMFKSSAYDETFLQDRTVFRWDGLVNKFGFDDWSERSIARPDLALTDAIHLLYPTYNPTYQFTWLRNFAKADTPRTVSDSDYPSCSDVRLMLSQTCSSNPMFKEIKEEKEPLKPKEKAGISVGVIVFFVLLVVASVFIFRHFRQKSQKHQFIKMSEL</sequence>
<dbReference type="CDD" id="cd00160">
    <property type="entry name" value="RhoGEF"/>
    <property type="match status" value="1"/>
</dbReference>
<dbReference type="VEuPathDB" id="FungiDB:PHYBLDRAFT_80088"/>
<dbReference type="RefSeq" id="XP_018292327.1">
    <property type="nucleotide sequence ID" value="XM_018443554.1"/>
</dbReference>
<dbReference type="SMART" id="SM00325">
    <property type="entry name" value="RhoGEF"/>
    <property type="match status" value="1"/>
</dbReference>
<organism evidence="7 8">
    <name type="scientific">Phycomyces blakesleeanus (strain ATCC 8743b / DSM 1359 / FGSC 10004 / NBRC 33097 / NRRL 1555)</name>
    <dbReference type="NCBI Taxonomy" id="763407"/>
    <lineage>
        <taxon>Eukaryota</taxon>
        <taxon>Fungi</taxon>
        <taxon>Fungi incertae sedis</taxon>
        <taxon>Mucoromycota</taxon>
        <taxon>Mucoromycotina</taxon>
        <taxon>Mucoromycetes</taxon>
        <taxon>Mucorales</taxon>
        <taxon>Phycomycetaceae</taxon>
        <taxon>Phycomyces</taxon>
    </lineage>
</organism>
<keyword evidence="2" id="KW-0344">Guanine-nucleotide releasing factor</keyword>
<keyword evidence="4" id="KW-0472">Membrane</keyword>
<accession>A0A162PMK0</accession>
<evidence type="ECO:0008006" key="9">
    <source>
        <dbReference type="Google" id="ProtNLM"/>
    </source>
</evidence>
<keyword evidence="4" id="KW-0812">Transmembrane</keyword>
<dbReference type="PROSITE" id="PS50219">
    <property type="entry name" value="CNH"/>
    <property type="match status" value="1"/>
</dbReference>
<dbReference type="CDD" id="cd22541">
    <property type="entry name" value="SP5_N"/>
    <property type="match status" value="1"/>
</dbReference>
<dbReference type="InterPro" id="IPR041675">
    <property type="entry name" value="PH_5"/>
</dbReference>
<evidence type="ECO:0000259" key="6">
    <source>
        <dbReference type="PROSITE" id="PS50219"/>
    </source>
</evidence>
<dbReference type="PROSITE" id="PS50010">
    <property type="entry name" value="DH_2"/>
    <property type="match status" value="1"/>
</dbReference>
<gene>
    <name evidence="7" type="ORF">PHYBLDRAFT_80088</name>
</gene>
<dbReference type="OrthoDB" id="2272012at2759"/>
<dbReference type="InterPro" id="IPR035899">
    <property type="entry name" value="DBL_dom_sf"/>
</dbReference>
<evidence type="ECO:0000313" key="7">
    <source>
        <dbReference type="EMBL" id="OAD74287.1"/>
    </source>
</evidence>
<reference evidence="8" key="1">
    <citation type="submission" date="2015-06" db="EMBL/GenBank/DDBJ databases">
        <title>Expansion of signal transduction pathways in fungi by whole-genome duplication.</title>
        <authorList>
            <consortium name="DOE Joint Genome Institute"/>
            <person name="Corrochano L.M."/>
            <person name="Kuo A."/>
            <person name="Marcet-Houben M."/>
            <person name="Polaino S."/>
            <person name="Salamov A."/>
            <person name="Villalobos J.M."/>
            <person name="Alvarez M.I."/>
            <person name="Avalos J."/>
            <person name="Benito E.P."/>
            <person name="Benoit I."/>
            <person name="Burger G."/>
            <person name="Camino L.P."/>
            <person name="Canovas D."/>
            <person name="Cerda-Olmedo E."/>
            <person name="Cheng J.-F."/>
            <person name="Dominguez A."/>
            <person name="Elias M."/>
            <person name="Eslava A.P."/>
            <person name="Glaser F."/>
            <person name="Grimwood J."/>
            <person name="Gutierrez G."/>
            <person name="Heitman J."/>
            <person name="Henrissat B."/>
            <person name="Iturriaga E.A."/>
            <person name="Lang B.F."/>
            <person name="Lavin J.L."/>
            <person name="Lee S."/>
            <person name="Li W."/>
            <person name="Lindquist E."/>
            <person name="Lopez-Garcia S."/>
            <person name="Luque E.M."/>
            <person name="Marcos A.T."/>
            <person name="Martin J."/>
            <person name="McCluskey K."/>
            <person name="Medina H.R."/>
            <person name="Miralles-Duran A."/>
            <person name="Miyazaki A."/>
            <person name="Munoz-Torres E."/>
            <person name="Oguiza J.A."/>
            <person name="Ohm R."/>
            <person name="Olmedo M."/>
            <person name="Orejas M."/>
            <person name="Ortiz-Castellanos L."/>
            <person name="Pisabarro A.G."/>
            <person name="Rodriguez-Romero J."/>
            <person name="Ruiz-Herrera J."/>
            <person name="Ruiz-Vazquez R."/>
            <person name="Sanz C."/>
            <person name="Schackwitz W."/>
            <person name="Schmutz J."/>
            <person name="Shahriari M."/>
            <person name="Shelest E."/>
            <person name="Silva-Franco F."/>
            <person name="Soanes D."/>
            <person name="Syed K."/>
            <person name="Tagua V.G."/>
            <person name="Talbot N.J."/>
            <person name="Thon M."/>
            <person name="De vries R.P."/>
            <person name="Wiebenga A."/>
            <person name="Yadav J.S."/>
            <person name="Braun E.L."/>
            <person name="Baker S."/>
            <person name="Garre V."/>
            <person name="Horwitz B."/>
            <person name="Torres-Martinez S."/>
            <person name="Idnurm A."/>
            <person name="Herrera-Estrella A."/>
            <person name="Gabaldon T."/>
            <person name="Grigoriev I.V."/>
        </authorList>
    </citation>
    <scope>NUCLEOTIDE SEQUENCE [LARGE SCALE GENOMIC DNA]</scope>
    <source>
        <strain evidence="8">NRRL 1555(-)</strain>
    </source>
</reference>
<evidence type="ECO:0000256" key="3">
    <source>
        <dbReference type="SAM" id="MobiDB-lite"/>
    </source>
</evidence>